<dbReference type="GO" id="GO:0061057">
    <property type="term" value="P:peptidoglycan recognition protein signaling pathway"/>
    <property type="evidence" value="ECO:0007669"/>
    <property type="project" value="EnsemblMetazoa"/>
</dbReference>
<evidence type="ECO:0000313" key="9">
    <source>
        <dbReference type="EMBL" id="EDW97948.1"/>
    </source>
</evidence>
<proteinExistence type="predicted"/>
<evidence type="ECO:0000256" key="5">
    <source>
        <dbReference type="ARBA" id="ARBA00069996"/>
    </source>
</evidence>
<dbReference type="AlphaFoldDB" id="B4PLJ9"/>
<dbReference type="GO" id="GO:0007291">
    <property type="term" value="P:sperm individualization"/>
    <property type="evidence" value="ECO:0007669"/>
    <property type="project" value="EnsemblMetazoa"/>
</dbReference>
<dbReference type="HOGENOM" id="CLU_093594_0_0_1"/>
<dbReference type="Proteomes" id="UP000002282">
    <property type="component" value="Chromosome 3R"/>
</dbReference>
<dbReference type="GO" id="GO:0050829">
    <property type="term" value="P:defense response to Gram-negative bacterium"/>
    <property type="evidence" value="ECO:0007669"/>
    <property type="project" value="EnsemblMetazoa"/>
</dbReference>
<evidence type="ECO:0000256" key="1">
    <source>
        <dbReference type="ARBA" id="ARBA00004496"/>
    </source>
</evidence>
<dbReference type="GO" id="GO:0002230">
    <property type="term" value="P:positive regulation of defense response to virus by host"/>
    <property type="evidence" value="ECO:0007669"/>
    <property type="project" value="EnsemblMetazoa"/>
</dbReference>
<reference evidence="9 10" key="1">
    <citation type="journal article" date="2007" name="Nature">
        <title>Evolution of genes and genomes on the Drosophila phylogeny.</title>
        <authorList>
            <consortium name="Drosophila 12 Genomes Consortium"/>
            <person name="Clark A.G."/>
            <person name="Eisen M.B."/>
            <person name="Smith D.R."/>
            <person name="Bergman C.M."/>
            <person name="Oliver B."/>
            <person name="Markow T.A."/>
            <person name="Kaufman T.C."/>
            <person name="Kellis M."/>
            <person name="Gelbart W."/>
            <person name="Iyer V.N."/>
            <person name="Pollard D.A."/>
            <person name="Sackton T.B."/>
            <person name="Larracuente A.M."/>
            <person name="Singh N.D."/>
            <person name="Abad J.P."/>
            <person name="Abt D.N."/>
            <person name="Adryan B."/>
            <person name="Aguade M."/>
            <person name="Akashi H."/>
            <person name="Anderson W.W."/>
            <person name="Aquadro C.F."/>
            <person name="Ardell D.H."/>
            <person name="Arguello R."/>
            <person name="Artieri C.G."/>
            <person name="Barbash D.A."/>
            <person name="Barker D."/>
            <person name="Barsanti P."/>
            <person name="Batterham P."/>
            <person name="Batzoglou S."/>
            <person name="Begun D."/>
            <person name="Bhutkar A."/>
            <person name="Blanco E."/>
            <person name="Bosak S.A."/>
            <person name="Bradley R.K."/>
            <person name="Brand A.D."/>
            <person name="Brent M.R."/>
            <person name="Brooks A.N."/>
            <person name="Brown R.H."/>
            <person name="Butlin R.K."/>
            <person name="Caggese C."/>
            <person name="Calvi B.R."/>
            <person name="Bernardo de Carvalho A."/>
            <person name="Caspi A."/>
            <person name="Castrezana S."/>
            <person name="Celniker S.E."/>
            <person name="Chang J.L."/>
            <person name="Chapple C."/>
            <person name="Chatterji S."/>
            <person name="Chinwalla A."/>
            <person name="Civetta A."/>
            <person name="Clifton S.W."/>
            <person name="Comeron J.M."/>
            <person name="Costello J.C."/>
            <person name="Coyne J.A."/>
            <person name="Daub J."/>
            <person name="David R.G."/>
            <person name="Delcher A.L."/>
            <person name="Delehaunty K."/>
            <person name="Do C.B."/>
            <person name="Ebling H."/>
            <person name="Edwards K."/>
            <person name="Eickbush T."/>
            <person name="Evans J.D."/>
            <person name="Filipski A."/>
            <person name="Findeiss S."/>
            <person name="Freyhult E."/>
            <person name="Fulton L."/>
            <person name="Fulton R."/>
            <person name="Garcia A.C."/>
            <person name="Gardiner A."/>
            <person name="Garfield D.A."/>
            <person name="Garvin B.E."/>
            <person name="Gibson G."/>
            <person name="Gilbert D."/>
            <person name="Gnerre S."/>
            <person name="Godfrey J."/>
            <person name="Good R."/>
            <person name="Gotea V."/>
            <person name="Gravely B."/>
            <person name="Greenberg A.J."/>
            <person name="Griffiths-Jones S."/>
            <person name="Gross S."/>
            <person name="Guigo R."/>
            <person name="Gustafson E.A."/>
            <person name="Haerty W."/>
            <person name="Hahn M.W."/>
            <person name="Halligan D.L."/>
            <person name="Halpern A.L."/>
            <person name="Halter G.M."/>
            <person name="Han M.V."/>
            <person name="Heger A."/>
            <person name="Hillier L."/>
            <person name="Hinrichs A.S."/>
            <person name="Holmes I."/>
            <person name="Hoskins R.A."/>
            <person name="Hubisz M.J."/>
            <person name="Hultmark D."/>
            <person name="Huntley M.A."/>
            <person name="Jaffe D.B."/>
            <person name="Jagadeeshan S."/>
            <person name="Jeck W.R."/>
            <person name="Johnson J."/>
            <person name="Jones C.D."/>
            <person name="Jordan W.C."/>
            <person name="Karpen G.H."/>
            <person name="Kataoka E."/>
            <person name="Keightley P.D."/>
            <person name="Kheradpour P."/>
            <person name="Kirkness E.F."/>
            <person name="Koerich L.B."/>
            <person name="Kristiansen K."/>
            <person name="Kudrna D."/>
            <person name="Kulathinal R.J."/>
            <person name="Kumar S."/>
            <person name="Kwok R."/>
            <person name="Lander E."/>
            <person name="Langley C.H."/>
            <person name="Lapoint R."/>
            <person name="Lazzaro B.P."/>
            <person name="Lee S.J."/>
            <person name="Levesque L."/>
            <person name="Li R."/>
            <person name="Lin C.F."/>
            <person name="Lin M.F."/>
            <person name="Lindblad-Toh K."/>
            <person name="Llopart A."/>
            <person name="Long M."/>
            <person name="Low L."/>
            <person name="Lozovsky E."/>
            <person name="Lu J."/>
            <person name="Luo M."/>
            <person name="Machado C.A."/>
            <person name="Makalowski W."/>
            <person name="Marzo M."/>
            <person name="Matsuda M."/>
            <person name="Matzkin L."/>
            <person name="McAllister B."/>
            <person name="McBride C.S."/>
            <person name="McKernan B."/>
            <person name="McKernan K."/>
            <person name="Mendez-Lago M."/>
            <person name="Minx P."/>
            <person name="Mollenhauer M.U."/>
            <person name="Montooth K."/>
            <person name="Mount S.M."/>
            <person name="Mu X."/>
            <person name="Myers E."/>
            <person name="Negre B."/>
            <person name="Newfeld S."/>
            <person name="Nielsen R."/>
            <person name="Noor M.A."/>
            <person name="O'Grady P."/>
            <person name="Pachter L."/>
            <person name="Papaceit M."/>
            <person name="Parisi M.J."/>
            <person name="Parisi M."/>
            <person name="Parts L."/>
            <person name="Pedersen J.S."/>
            <person name="Pesole G."/>
            <person name="Phillippy A.M."/>
            <person name="Ponting C.P."/>
            <person name="Pop M."/>
            <person name="Porcelli D."/>
            <person name="Powell J.R."/>
            <person name="Prohaska S."/>
            <person name="Pruitt K."/>
            <person name="Puig M."/>
            <person name="Quesneville H."/>
            <person name="Ram K.R."/>
            <person name="Rand D."/>
            <person name="Rasmussen M.D."/>
            <person name="Reed L.K."/>
            <person name="Reenan R."/>
            <person name="Reily A."/>
            <person name="Remington K.A."/>
            <person name="Rieger T.T."/>
            <person name="Ritchie M.G."/>
            <person name="Robin C."/>
            <person name="Rogers Y.H."/>
            <person name="Rohde C."/>
            <person name="Rozas J."/>
            <person name="Rubenfield M.J."/>
            <person name="Ruiz A."/>
            <person name="Russo S."/>
            <person name="Salzberg S.L."/>
            <person name="Sanchez-Gracia A."/>
            <person name="Saranga D.J."/>
            <person name="Sato H."/>
            <person name="Schaeffer S.W."/>
            <person name="Schatz M.C."/>
            <person name="Schlenke T."/>
            <person name="Schwartz R."/>
            <person name="Segarra C."/>
            <person name="Singh R.S."/>
            <person name="Sirot L."/>
            <person name="Sirota M."/>
            <person name="Sisneros N.B."/>
            <person name="Smith C.D."/>
            <person name="Smith T.F."/>
            <person name="Spieth J."/>
            <person name="Stage D.E."/>
            <person name="Stark A."/>
            <person name="Stephan W."/>
            <person name="Strausberg R.L."/>
            <person name="Strempel S."/>
            <person name="Sturgill D."/>
            <person name="Sutton G."/>
            <person name="Sutton G.G."/>
            <person name="Tao W."/>
            <person name="Teichmann S."/>
            <person name="Tobari Y.N."/>
            <person name="Tomimura Y."/>
            <person name="Tsolas J.M."/>
            <person name="Valente V.L."/>
            <person name="Venter E."/>
            <person name="Venter J.C."/>
            <person name="Vicario S."/>
            <person name="Vieira F.G."/>
            <person name="Vilella A.J."/>
            <person name="Villasante A."/>
            <person name="Walenz B."/>
            <person name="Wang J."/>
            <person name="Wasserman M."/>
            <person name="Watts T."/>
            <person name="Wilson D."/>
            <person name="Wilson R.K."/>
            <person name="Wing R.A."/>
            <person name="Wolfner M.F."/>
            <person name="Wong A."/>
            <person name="Wong G.K."/>
            <person name="Wu C.I."/>
            <person name="Wu G."/>
            <person name="Yamamoto D."/>
            <person name="Yang H.P."/>
            <person name="Yang S.P."/>
            <person name="Yorke J.A."/>
            <person name="Yoshida K."/>
            <person name="Zdobnov E."/>
            <person name="Zhang P."/>
            <person name="Zhang Y."/>
            <person name="Zimin A.V."/>
            <person name="Baldwin J."/>
            <person name="Abdouelleil A."/>
            <person name="Abdulkadir J."/>
            <person name="Abebe A."/>
            <person name="Abera B."/>
            <person name="Abreu J."/>
            <person name="Acer S.C."/>
            <person name="Aftuck L."/>
            <person name="Alexander A."/>
            <person name="An P."/>
            <person name="Anderson E."/>
            <person name="Anderson S."/>
            <person name="Arachi H."/>
            <person name="Azer M."/>
            <person name="Bachantsang P."/>
            <person name="Barry A."/>
            <person name="Bayul T."/>
            <person name="Berlin A."/>
            <person name="Bessette D."/>
            <person name="Bloom T."/>
            <person name="Blye J."/>
            <person name="Boguslavskiy L."/>
            <person name="Bonnet C."/>
            <person name="Boukhgalter B."/>
            <person name="Bourzgui I."/>
            <person name="Brown A."/>
            <person name="Cahill P."/>
            <person name="Channer S."/>
            <person name="Cheshatsang Y."/>
            <person name="Chuda L."/>
            <person name="Citroen M."/>
            <person name="Collymore A."/>
            <person name="Cooke P."/>
            <person name="Costello M."/>
            <person name="D'Aco K."/>
            <person name="Daza R."/>
            <person name="De Haan G."/>
            <person name="DeGray S."/>
            <person name="DeMaso C."/>
            <person name="Dhargay N."/>
            <person name="Dooley K."/>
            <person name="Dooley E."/>
            <person name="Doricent M."/>
            <person name="Dorje P."/>
            <person name="Dorjee K."/>
            <person name="Dupes A."/>
            <person name="Elong R."/>
            <person name="Falk J."/>
            <person name="Farina A."/>
            <person name="Faro S."/>
            <person name="Ferguson D."/>
            <person name="Fisher S."/>
            <person name="Foley C.D."/>
            <person name="Franke A."/>
            <person name="Friedrich D."/>
            <person name="Gadbois L."/>
            <person name="Gearin G."/>
            <person name="Gearin C.R."/>
            <person name="Giannoukos G."/>
            <person name="Goode T."/>
            <person name="Graham J."/>
            <person name="Grandbois E."/>
            <person name="Grewal S."/>
            <person name="Gyaltsen K."/>
            <person name="Hafez N."/>
            <person name="Hagos B."/>
            <person name="Hall J."/>
            <person name="Henson C."/>
            <person name="Hollinger A."/>
            <person name="Honan T."/>
            <person name="Huard M.D."/>
            <person name="Hughes L."/>
            <person name="Hurhula B."/>
            <person name="Husby M.E."/>
            <person name="Kamat A."/>
            <person name="Kanga B."/>
            <person name="Kashin S."/>
            <person name="Khazanovich D."/>
            <person name="Kisner P."/>
            <person name="Lance K."/>
            <person name="Lara M."/>
            <person name="Lee W."/>
            <person name="Lennon N."/>
            <person name="Letendre F."/>
            <person name="LeVine R."/>
            <person name="Lipovsky A."/>
            <person name="Liu X."/>
            <person name="Liu J."/>
            <person name="Liu S."/>
            <person name="Lokyitsang T."/>
            <person name="Lokyitsang Y."/>
            <person name="Lubonja R."/>
            <person name="Lui A."/>
            <person name="MacDonald P."/>
            <person name="Magnisalis V."/>
            <person name="Maru K."/>
            <person name="Matthews C."/>
            <person name="McCusker W."/>
            <person name="McDonough S."/>
            <person name="Mehta T."/>
            <person name="Meldrim J."/>
            <person name="Meneus L."/>
            <person name="Mihai O."/>
            <person name="Mihalev A."/>
            <person name="Mihova T."/>
            <person name="Mittelman R."/>
            <person name="Mlenga V."/>
            <person name="Montmayeur A."/>
            <person name="Mulrain L."/>
            <person name="Navidi A."/>
            <person name="Naylor J."/>
            <person name="Negash T."/>
            <person name="Nguyen T."/>
            <person name="Nguyen N."/>
            <person name="Nicol R."/>
            <person name="Norbu C."/>
            <person name="Norbu N."/>
            <person name="Novod N."/>
            <person name="O'Neill B."/>
            <person name="Osman S."/>
            <person name="Markiewicz E."/>
            <person name="Oyono O.L."/>
            <person name="Patti C."/>
            <person name="Phunkhang P."/>
            <person name="Pierre F."/>
            <person name="Priest M."/>
            <person name="Raghuraman S."/>
            <person name="Rege F."/>
            <person name="Reyes R."/>
            <person name="Rise C."/>
            <person name="Rogov P."/>
            <person name="Ross K."/>
            <person name="Ryan E."/>
            <person name="Settipalli S."/>
            <person name="Shea T."/>
            <person name="Sherpa N."/>
            <person name="Shi L."/>
            <person name="Shih D."/>
            <person name="Sparrow T."/>
            <person name="Spaulding J."/>
            <person name="Stalker J."/>
            <person name="Stange-Thomann N."/>
            <person name="Stavropoulos S."/>
            <person name="Stone C."/>
            <person name="Strader C."/>
            <person name="Tesfaye S."/>
            <person name="Thomson T."/>
            <person name="Thoulutsang Y."/>
            <person name="Thoulutsang D."/>
            <person name="Topham K."/>
            <person name="Topping I."/>
            <person name="Tsamla T."/>
            <person name="Vassiliev H."/>
            <person name="Vo A."/>
            <person name="Wangchuk T."/>
            <person name="Wangdi T."/>
            <person name="Weiand M."/>
            <person name="Wilkinson J."/>
            <person name="Wilson A."/>
            <person name="Yadav S."/>
            <person name="Young G."/>
            <person name="Yu Q."/>
            <person name="Zembek L."/>
            <person name="Zhong D."/>
            <person name="Zimmer A."/>
            <person name="Zwirko Z."/>
            <person name="Jaffe D.B."/>
            <person name="Alvarez P."/>
            <person name="Brockman W."/>
            <person name="Butler J."/>
            <person name="Chin C."/>
            <person name="Gnerre S."/>
            <person name="Grabherr M."/>
            <person name="Kleber M."/>
            <person name="Mauceli E."/>
            <person name="MacCallum I."/>
        </authorList>
    </citation>
    <scope>NUCLEOTIDE SEQUENCE [LARGE SCALE GENOMIC DNA]</scope>
    <source>
        <strain evidence="10">Tai18E2 / Tucson 14021-0261.01</strain>
    </source>
</reference>
<keyword evidence="2" id="KW-0963">Cytoplasm</keyword>
<dbReference type="OMA" id="LIEEDDC"/>
<organism evidence="9 10">
    <name type="scientific">Drosophila yakuba</name>
    <name type="common">Fruit fly</name>
    <dbReference type="NCBI Taxonomy" id="7245"/>
    <lineage>
        <taxon>Eukaryota</taxon>
        <taxon>Metazoa</taxon>
        <taxon>Ecdysozoa</taxon>
        <taxon>Arthropoda</taxon>
        <taxon>Hexapoda</taxon>
        <taxon>Insecta</taxon>
        <taxon>Pterygota</taxon>
        <taxon>Neoptera</taxon>
        <taxon>Endopterygota</taxon>
        <taxon>Diptera</taxon>
        <taxon>Brachycera</taxon>
        <taxon>Muscomorpha</taxon>
        <taxon>Ephydroidea</taxon>
        <taxon>Drosophilidae</taxon>
        <taxon>Drosophila</taxon>
        <taxon>Sophophora</taxon>
    </lineage>
</organism>
<comment type="subcellular location">
    <subcellularLocation>
        <location evidence="1">Cytoplasm</location>
    </subcellularLocation>
</comment>
<keyword evidence="3" id="KW-0053">Apoptosis</keyword>
<sequence>MTAGKHWSYDILKQIAIDGCTEDVEELKLMFADEIGSRRRLDCIRSIQDLIDCLERADELAEDKVEPLRRMSINMPQLIEALNGYTPPENSRTHPVNLYQELRLAEELRQQLRIGPASQDAPPSVAAVAAAVPTPAVQNYATPAAFTDRKRTAVFKKISEELGRYWRRLGRSAGIGEGHMDTIEERYPHDLKSQILRLLQLIEEDDCHDPKHFLVRLCRALGDCGRNDLRKNVEQIMSH</sequence>
<dbReference type="InterPro" id="IPR011029">
    <property type="entry name" value="DEATH-like_dom_sf"/>
</dbReference>
<dbReference type="Gene3D" id="1.10.533.10">
    <property type="entry name" value="Death Domain, Fas"/>
    <property type="match status" value="2"/>
</dbReference>
<dbReference type="FunFam" id="1.10.533.10:FF:000105">
    <property type="entry name" value="Fas-associated death domain protein"/>
    <property type="match status" value="1"/>
</dbReference>
<dbReference type="PhylomeDB" id="B4PLJ9"/>
<dbReference type="FunFam" id="1.10.533.10:FF:000131">
    <property type="entry name" value="Fas-associated death domain protein"/>
    <property type="match status" value="1"/>
</dbReference>
<keyword evidence="10" id="KW-1185">Reference proteome</keyword>
<reference evidence="9 10" key="2">
    <citation type="journal article" date="2007" name="PLoS Biol.">
        <title>Principles of genome evolution in the Drosophila melanogaster species group.</title>
        <authorList>
            <person name="Ranz J.M."/>
            <person name="Maurin D."/>
            <person name="Chan Y.S."/>
            <person name="von Grotthuss M."/>
            <person name="Hillier L.W."/>
            <person name="Roote J."/>
            <person name="Ashburner M."/>
            <person name="Bergman C.M."/>
        </authorList>
    </citation>
    <scope>NUCLEOTIDE SEQUENCE [LARGE SCALE GENOMIC DNA]</scope>
    <source>
        <strain evidence="10">Tai18E2 / Tucson 14021-0261.01</strain>
    </source>
</reference>
<gene>
    <name evidence="9" type="primary">Dyak\GE10264</name>
    <name evidence="9" type="synonym">dyak_GLEANR_10204</name>
    <name evidence="9" type="synonym">GE10264</name>
    <name evidence="9" type="ORF">Dyak_GE10264</name>
</gene>
<dbReference type="EMBL" id="CM000160">
    <property type="protein sequence ID" value="EDW97948.1"/>
    <property type="molecule type" value="Genomic_DNA"/>
</dbReference>
<evidence type="ECO:0000313" key="10">
    <source>
        <dbReference type="Proteomes" id="UP000002282"/>
    </source>
</evidence>
<dbReference type="OrthoDB" id="100767at2759"/>
<dbReference type="Pfam" id="PF00531">
    <property type="entry name" value="Death"/>
    <property type="match status" value="1"/>
</dbReference>
<protein>
    <recommendedName>
        <fullName evidence="5">FAS-associated death domain protein</fullName>
    </recommendedName>
    <alternativeName>
        <fullName evidence="7">Death domain-containing adapter protein BG4</fullName>
    </alternativeName>
    <alternativeName>
        <fullName evidence="6">Fas-associated death domain protein</fullName>
    </alternativeName>
</protein>
<feature type="domain" description="Death" evidence="8">
    <location>
        <begin position="151"/>
        <end position="237"/>
    </location>
</feature>
<evidence type="ECO:0000259" key="8">
    <source>
        <dbReference type="PROSITE" id="PS50017"/>
    </source>
</evidence>
<evidence type="ECO:0000256" key="4">
    <source>
        <dbReference type="ARBA" id="ARBA00060022"/>
    </source>
</evidence>
<dbReference type="GO" id="GO:0006915">
    <property type="term" value="P:apoptotic process"/>
    <property type="evidence" value="ECO:0007669"/>
    <property type="project" value="UniProtKB-KW"/>
</dbReference>
<evidence type="ECO:0000256" key="3">
    <source>
        <dbReference type="ARBA" id="ARBA00022703"/>
    </source>
</evidence>
<dbReference type="GO" id="GO:0006955">
    <property type="term" value="P:immune response"/>
    <property type="evidence" value="ECO:0007669"/>
    <property type="project" value="EnsemblMetazoa"/>
</dbReference>
<dbReference type="InterPro" id="IPR000488">
    <property type="entry name" value="Death_dom"/>
</dbReference>
<dbReference type="PROSITE" id="PS50017">
    <property type="entry name" value="DEATH_DOMAIN"/>
    <property type="match status" value="1"/>
</dbReference>
<dbReference type="GO" id="GO:0050700">
    <property type="term" value="F:CARD domain binding"/>
    <property type="evidence" value="ECO:0007669"/>
    <property type="project" value="EnsemblMetazoa"/>
</dbReference>
<name>B4PLJ9_DROYA</name>
<evidence type="ECO:0000256" key="6">
    <source>
        <dbReference type="ARBA" id="ARBA00071128"/>
    </source>
</evidence>
<evidence type="ECO:0000256" key="2">
    <source>
        <dbReference type="ARBA" id="ARBA00022490"/>
    </source>
</evidence>
<accession>B4PLJ9</accession>
<dbReference type="GO" id="GO:0005737">
    <property type="term" value="C:cytoplasm"/>
    <property type="evidence" value="ECO:0007669"/>
    <property type="project" value="UniProtKB-SubCell"/>
</dbReference>
<dbReference type="eggNOG" id="ENOG502SE91">
    <property type="taxonomic scope" value="Eukaryota"/>
</dbReference>
<dbReference type="CDD" id="cd01670">
    <property type="entry name" value="Death"/>
    <property type="match status" value="1"/>
</dbReference>
<evidence type="ECO:0000256" key="7">
    <source>
        <dbReference type="ARBA" id="ARBA00081216"/>
    </source>
</evidence>
<dbReference type="KEGG" id="dya:Dyak_GE10264"/>
<dbReference type="SUPFAM" id="SSF47986">
    <property type="entry name" value="DEATH domain"/>
    <property type="match status" value="2"/>
</dbReference>
<comment type="function">
    <text evidence="4">Component of the IMD signaling pathway and is required for the host defense against Gram-negative bacteria. Interacts with Dredd, promotes cleavage of Dredd and is necessary and sufficient for enhancing Dredd-induced apoptosis.</text>
</comment>